<gene>
    <name evidence="2" type="ORF">H8S01_05695</name>
</gene>
<dbReference type="RefSeq" id="WP_186836493.1">
    <property type="nucleotide sequence ID" value="NZ_JACOPD010000003.1"/>
</dbReference>
<dbReference type="Pfam" id="PF04397">
    <property type="entry name" value="LytTR"/>
    <property type="match status" value="1"/>
</dbReference>
<keyword evidence="3" id="KW-1185">Reference proteome</keyword>
<comment type="caution">
    <text evidence="2">The sequence shown here is derived from an EMBL/GenBank/DDBJ whole genome shotgun (WGS) entry which is preliminary data.</text>
</comment>
<evidence type="ECO:0000259" key="1">
    <source>
        <dbReference type="PROSITE" id="PS50930"/>
    </source>
</evidence>
<evidence type="ECO:0000313" key="2">
    <source>
        <dbReference type="EMBL" id="MBC5680452.1"/>
    </source>
</evidence>
<protein>
    <submittedName>
        <fullName evidence="2">Response regulator transcription factor</fullName>
    </submittedName>
</protein>
<organism evidence="2 3">
    <name type="scientific">Lachnospira hominis</name>
    <name type="common">ex Liu et al. 2021</name>
    <dbReference type="NCBI Taxonomy" id="2763051"/>
    <lineage>
        <taxon>Bacteria</taxon>
        <taxon>Bacillati</taxon>
        <taxon>Bacillota</taxon>
        <taxon>Clostridia</taxon>
        <taxon>Lachnospirales</taxon>
        <taxon>Lachnospiraceae</taxon>
        <taxon>Lachnospira</taxon>
    </lineage>
</organism>
<dbReference type="EMBL" id="JACOPD010000003">
    <property type="protein sequence ID" value="MBC5680452.1"/>
    <property type="molecule type" value="Genomic_DNA"/>
</dbReference>
<name>A0ABR7FZ33_9FIRM</name>
<dbReference type="Gene3D" id="2.40.50.1020">
    <property type="entry name" value="LytTr DNA-binding domain"/>
    <property type="match status" value="1"/>
</dbReference>
<dbReference type="InterPro" id="IPR007492">
    <property type="entry name" value="LytTR_DNA-bd_dom"/>
</dbReference>
<evidence type="ECO:0000313" key="3">
    <source>
        <dbReference type="Proteomes" id="UP000628463"/>
    </source>
</evidence>
<proteinExistence type="predicted"/>
<reference evidence="2 3" key="1">
    <citation type="submission" date="2020-08" db="EMBL/GenBank/DDBJ databases">
        <title>Genome public.</title>
        <authorList>
            <person name="Liu C."/>
            <person name="Sun Q."/>
        </authorList>
    </citation>
    <scope>NUCLEOTIDE SEQUENCE [LARGE SCALE GENOMIC DNA]</scope>
    <source>
        <strain evidence="2 3">NSJ-43</strain>
    </source>
</reference>
<dbReference type="SMART" id="SM00850">
    <property type="entry name" value="LytTR"/>
    <property type="match status" value="1"/>
</dbReference>
<sequence length="239" mass="28543">MKYHIGIFGTQMNVCTLIEKNIIDFFSCKKIKPDIDIWNLFEVAKNNLILNNKYNIIFIEMKDDGKVTSELGKYIRNVLNDKCISIIYFTYADKFDLKIFETHPYYILNVKKGYEQVTRILEELILYDKVSVQNYKYVSNSCINKILYDDILYFESDKKYINIYVKNEDTHRFIGSLKAEKSRLPDNFIFVSQSYIVNIYYIKRMTLENVIMTNGKEIQVGRSFKDEIRKIIKYEKENM</sequence>
<dbReference type="PROSITE" id="PS50930">
    <property type="entry name" value="HTH_LYTTR"/>
    <property type="match status" value="1"/>
</dbReference>
<feature type="domain" description="HTH LytTR-type" evidence="1">
    <location>
        <begin position="145"/>
        <end position="234"/>
    </location>
</feature>
<dbReference type="Proteomes" id="UP000628463">
    <property type="component" value="Unassembled WGS sequence"/>
</dbReference>
<accession>A0ABR7FZ33</accession>